<sequence>MQVDLIHSLVNISPERPWGIMIVNYFFLTGISAASFIIANLYFVFKKSAFKSFSFFALLISFSFLIVAPLNLIDDLSKPSNLLSVFFYGWENFFTSPMKWGVLLLISYFFISLMQLFFLCKKNNFQYEKNIFYLGILGIILAIAIEFYTAYLIAILNSFIFTHTALMPVLFLASALFSASATLIILLVLYESFYLKQKLSITNYITLIKFLALCACIDFILKIFWFSFLFLFNTQSQELLQIFLKKESFMLFFVDMGLCLLLPIFIAFKFYNNIFMILIAALLSLIGTFIFRYNLIIKTQSFPKQTTSFLKYHLDLSSFISIASNYALLLALFCFVLAIFDKNILKGK</sequence>
<feature type="transmembrane region" description="Helical" evidence="7">
    <location>
        <begin position="100"/>
        <end position="119"/>
    </location>
</feature>
<dbReference type="Pfam" id="PF03916">
    <property type="entry name" value="NrfD"/>
    <property type="match status" value="1"/>
</dbReference>
<evidence type="ECO:0000256" key="4">
    <source>
        <dbReference type="ARBA" id="ARBA00022692"/>
    </source>
</evidence>
<keyword evidence="4 7" id="KW-0812">Transmembrane</keyword>
<proteinExistence type="inferred from homology"/>
<protein>
    <submittedName>
        <fullName evidence="8">Polysulfide reductase NrfD</fullName>
    </submittedName>
</protein>
<gene>
    <name evidence="8" type="primary">nrfD</name>
    <name evidence="8" type="ORF">AVCANL283_05860</name>
</gene>
<evidence type="ECO:0000256" key="2">
    <source>
        <dbReference type="ARBA" id="ARBA00008929"/>
    </source>
</evidence>
<comment type="subcellular location">
    <subcellularLocation>
        <location evidence="1">Cell membrane</location>
        <topology evidence="1">Multi-pass membrane protein</topology>
    </subcellularLocation>
</comment>
<evidence type="ECO:0000256" key="7">
    <source>
        <dbReference type="SAM" id="Phobius"/>
    </source>
</evidence>
<dbReference type="EMBL" id="JACGBB010000011">
    <property type="protein sequence ID" value="MBZ7987623.1"/>
    <property type="molecule type" value="Genomic_DNA"/>
</dbReference>
<dbReference type="RefSeq" id="WP_224323796.1">
    <property type="nucleotide sequence ID" value="NZ_JACGBB010000011.1"/>
</dbReference>
<evidence type="ECO:0000313" key="8">
    <source>
        <dbReference type="EMBL" id="MBZ7987623.1"/>
    </source>
</evidence>
<feature type="transmembrane region" description="Helical" evidence="7">
    <location>
        <begin position="131"/>
        <end position="153"/>
    </location>
</feature>
<name>A0ABS7WSA1_9BACT</name>
<evidence type="ECO:0000256" key="1">
    <source>
        <dbReference type="ARBA" id="ARBA00004651"/>
    </source>
</evidence>
<feature type="transmembrane region" description="Helical" evidence="7">
    <location>
        <begin position="210"/>
        <end position="229"/>
    </location>
</feature>
<keyword evidence="3" id="KW-1003">Cell membrane</keyword>
<feature type="transmembrane region" description="Helical" evidence="7">
    <location>
        <begin position="249"/>
        <end position="268"/>
    </location>
</feature>
<keyword evidence="6 7" id="KW-0472">Membrane</keyword>
<accession>A0ABS7WSA1</accession>
<feature type="transmembrane region" description="Helical" evidence="7">
    <location>
        <begin position="165"/>
        <end position="189"/>
    </location>
</feature>
<feature type="transmembrane region" description="Helical" evidence="7">
    <location>
        <begin position="275"/>
        <end position="296"/>
    </location>
</feature>
<dbReference type="InterPro" id="IPR052049">
    <property type="entry name" value="Electron_transfer_protein"/>
</dbReference>
<comment type="caution">
    <text evidence="8">The sequence shown here is derived from an EMBL/GenBank/DDBJ whole genome shotgun (WGS) entry which is preliminary data.</text>
</comment>
<dbReference type="PANTHER" id="PTHR34856:SF2">
    <property type="entry name" value="PROTEIN NRFD"/>
    <property type="match status" value="1"/>
</dbReference>
<feature type="transmembrane region" description="Helical" evidence="7">
    <location>
        <begin position="20"/>
        <end position="43"/>
    </location>
</feature>
<dbReference type="PANTHER" id="PTHR34856">
    <property type="entry name" value="PROTEIN NRFD"/>
    <property type="match status" value="1"/>
</dbReference>
<evidence type="ECO:0000256" key="6">
    <source>
        <dbReference type="ARBA" id="ARBA00023136"/>
    </source>
</evidence>
<feature type="transmembrane region" description="Helical" evidence="7">
    <location>
        <begin position="316"/>
        <end position="340"/>
    </location>
</feature>
<evidence type="ECO:0000256" key="3">
    <source>
        <dbReference type="ARBA" id="ARBA00022475"/>
    </source>
</evidence>
<keyword evidence="5 7" id="KW-1133">Transmembrane helix</keyword>
<feature type="transmembrane region" description="Helical" evidence="7">
    <location>
        <begin position="55"/>
        <end position="73"/>
    </location>
</feature>
<evidence type="ECO:0000256" key="5">
    <source>
        <dbReference type="ARBA" id="ARBA00022989"/>
    </source>
</evidence>
<comment type="similarity">
    <text evidence="2">Belongs to the NrfD family.</text>
</comment>
<reference evidence="8 9" key="1">
    <citation type="submission" date="2020-07" db="EMBL/GenBank/DDBJ databases">
        <title>Transfer of Campylobacter canadensis to the novel genus Avispirillum gen. nov., that also includes two novel species recovered from migratory waterfowl: Avispirillum anseris sp. nov. and Avispirillum brantae sp. nov.</title>
        <authorList>
            <person name="Miller W.G."/>
            <person name="Chapman M.H."/>
            <person name="Yee E."/>
            <person name="Inglis G.D."/>
        </authorList>
    </citation>
    <scope>NUCLEOTIDE SEQUENCE [LARGE SCALE GENOMIC DNA]</scope>
    <source>
        <strain evidence="8 9">L283</strain>
    </source>
</reference>
<keyword evidence="9" id="KW-1185">Reference proteome</keyword>
<evidence type="ECO:0000313" key="9">
    <source>
        <dbReference type="Proteomes" id="UP000786183"/>
    </source>
</evidence>
<organism evidence="8 9">
    <name type="scientific">Campylobacter canadensis</name>
    <dbReference type="NCBI Taxonomy" id="449520"/>
    <lineage>
        <taxon>Bacteria</taxon>
        <taxon>Pseudomonadati</taxon>
        <taxon>Campylobacterota</taxon>
        <taxon>Epsilonproteobacteria</taxon>
        <taxon>Campylobacterales</taxon>
        <taxon>Campylobacteraceae</taxon>
        <taxon>Campylobacter</taxon>
    </lineage>
</organism>
<dbReference type="Proteomes" id="UP000786183">
    <property type="component" value="Unassembled WGS sequence"/>
</dbReference>
<dbReference type="Gene3D" id="1.20.1630.10">
    <property type="entry name" value="Formate dehydrogenase/DMSO reductase domain"/>
    <property type="match status" value="1"/>
</dbReference>
<dbReference type="InterPro" id="IPR005614">
    <property type="entry name" value="NrfD-like"/>
</dbReference>